<dbReference type="AlphaFoldDB" id="A0A0M8ZYE1"/>
<evidence type="ECO:0000313" key="1">
    <source>
        <dbReference type="EMBL" id="KOX72616.1"/>
    </source>
</evidence>
<evidence type="ECO:0000313" key="2">
    <source>
        <dbReference type="Proteomes" id="UP000053105"/>
    </source>
</evidence>
<dbReference type="Proteomes" id="UP000053105">
    <property type="component" value="Unassembled WGS sequence"/>
</dbReference>
<keyword evidence="2" id="KW-1185">Reference proteome</keyword>
<gene>
    <name evidence="1" type="ORF">WN51_01829</name>
</gene>
<name>A0A0M8ZYE1_9HYME</name>
<protein>
    <submittedName>
        <fullName evidence="1">Uncharacterized protein</fullName>
    </submittedName>
</protein>
<dbReference type="EMBL" id="KQ435816">
    <property type="protein sequence ID" value="KOX72616.1"/>
    <property type="molecule type" value="Genomic_DNA"/>
</dbReference>
<accession>A0A0M8ZYE1</accession>
<sequence length="270" mass="31060">MACDLVLFPKLRLKCENYSSRTIEIKQTGKFIEQKLHRTQNASILTLDLTISLARKLNLFTNYSFFIHLLHTENIGKNYYPSVENEEKTYKGDVNGKKFSSSNLRQRVFLTSLPANGIMRSISREQHLFFHFALSGNGKIPKVQIAIVFDAHWRKNNRFVSSINKTTKPRGANENKKAPYESPLASDAIMYQNRQLRGENEFVLARTLKERYEPPFTAESLKLWQNTFNERAGTEETTATRRDGITLIKSETNLKLYTEAARCLVNIGTN</sequence>
<organism evidence="1 2">
    <name type="scientific">Melipona quadrifasciata</name>
    <dbReference type="NCBI Taxonomy" id="166423"/>
    <lineage>
        <taxon>Eukaryota</taxon>
        <taxon>Metazoa</taxon>
        <taxon>Ecdysozoa</taxon>
        <taxon>Arthropoda</taxon>
        <taxon>Hexapoda</taxon>
        <taxon>Insecta</taxon>
        <taxon>Pterygota</taxon>
        <taxon>Neoptera</taxon>
        <taxon>Endopterygota</taxon>
        <taxon>Hymenoptera</taxon>
        <taxon>Apocrita</taxon>
        <taxon>Aculeata</taxon>
        <taxon>Apoidea</taxon>
        <taxon>Anthophila</taxon>
        <taxon>Apidae</taxon>
        <taxon>Melipona</taxon>
    </lineage>
</organism>
<reference evidence="1 2" key="1">
    <citation type="submission" date="2015-07" db="EMBL/GenBank/DDBJ databases">
        <title>The genome of Melipona quadrifasciata.</title>
        <authorList>
            <person name="Pan H."/>
            <person name="Kapheim K."/>
        </authorList>
    </citation>
    <scope>NUCLEOTIDE SEQUENCE [LARGE SCALE GENOMIC DNA]</scope>
    <source>
        <strain evidence="1">0111107301</strain>
        <tissue evidence="1">Whole body</tissue>
    </source>
</reference>
<proteinExistence type="predicted"/>